<reference evidence="2" key="2">
    <citation type="submission" date="2020-05" db="UniProtKB">
        <authorList>
            <consortium name="EnsemblMetazoa"/>
        </authorList>
    </citation>
    <scope>IDENTIFICATION</scope>
    <source>
        <strain evidence="2">FAR1</strain>
    </source>
</reference>
<reference evidence="3" key="1">
    <citation type="submission" date="2014-01" db="EMBL/GenBank/DDBJ databases">
        <title>The Genome Sequence of Anopheles farauti FAR1 (V2).</title>
        <authorList>
            <consortium name="The Broad Institute Genomics Platform"/>
            <person name="Neafsey D.E."/>
            <person name="Besansky N."/>
            <person name="Howell P."/>
            <person name="Walton C."/>
            <person name="Young S.K."/>
            <person name="Zeng Q."/>
            <person name="Gargeya S."/>
            <person name="Fitzgerald M."/>
            <person name="Haas B."/>
            <person name="Abouelleil A."/>
            <person name="Allen A.W."/>
            <person name="Alvarado L."/>
            <person name="Arachchi H.M."/>
            <person name="Berlin A.M."/>
            <person name="Chapman S.B."/>
            <person name="Gainer-Dewar J."/>
            <person name="Goldberg J."/>
            <person name="Griggs A."/>
            <person name="Gujja S."/>
            <person name="Hansen M."/>
            <person name="Howarth C."/>
            <person name="Imamovic A."/>
            <person name="Ireland A."/>
            <person name="Larimer J."/>
            <person name="McCowan C."/>
            <person name="Murphy C."/>
            <person name="Pearson M."/>
            <person name="Poon T.W."/>
            <person name="Priest M."/>
            <person name="Roberts A."/>
            <person name="Saif S."/>
            <person name="Shea T."/>
            <person name="Sisk P."/>
            <person name="Sykes S."/>
            <person name="Wortman J."/>
            <person name="Nusbaum C."/>
            <person name="Birren B."/>
        </authorList>
    </citation>
    <scope>NUCLEOTIDE SEQUENCE [LARGE SCALE GENOMIC DNA]</scope>
    <source>
        <strain evidence="3">FAR1</strain>
    </source>
</reference>
<keyword evidence="1" id="KW-0812">Transmembrane</keyword>
<evidence type="ECO:0000313" key="2">
    <source>
        <dbReference type="EnsemblMetazoa" id="AFAF004827-PA"/>
    </source>
</evidence>
<protein>
    <submittedName>
        <fullName evidence="2">Uncharacterized protein</fullName>
    </submittedName>
</protein>
<evidence type="ECO:0000313" key="3">
    <source>
        <dbReference type="Proteomes" id="UP000075886"/>
    </source>
</evidence>
<dbReference type="Proteomes" id="UP000075886">
    <property type="component" value="Unassembled WGS sequence"/>
</dbReference>
<feature type="transmembrane region" description="Helical" evidence="1">
    <location>
        <begin position="47"/>
        <end position="67"/>
    </location>
</feature>
<dbReference type="EnsemblMetazoa" id="AFAF004827-RA">
    <property type="protein sequence ID" value="AFAF004827-PA"/>
    <property type="gene ID" value="AFAF004827"/>
</dbReference>
<organism evidence="2 3">
    <name type="scientific">Anopheles farauti</name>
    <dbReference type="NCBI Taxonomy" id="69004"/>
    <lineage>
        <taxon>Eukaryota</taxon>
        <taxon>Metazoa</taxon>
        <taxon>Ecdysozoa</taxon>
        <taxon>Arthropoda</taxon>
        <taxon>Hexapoda</taxon>
        <taxon>Insecta</taxon>
        <taxon>Pterygota</taxon>
        <taxon>Neoptera</taxon>
        <taxon>Endopterygota</taxon>
        <taxon>Diptera</taxon>
        <taxon>Nematocera</taxon>
        <taxon>Culicoidea</taxon>
        <taxon>Culicidae</taxon>
        <taxon>Anophelinae</taxon>
        <taxon>Anopheles</taxon>
    </lineage>
</organism>
<dbReference type="EMBL" id="AXCN02000286">
    <property type="status" value="NOT_ANNOTATED_CDS"/>
    <property type="molecule type" value="Genomic_DNA"/>
</dbReference>
<keyword evidence="1" id="KW-1133">Transmembrane helix</keyword>
<sequence length="101" mass="11842">MDELARQLSQLSVCNGCRHCAKRRRRWEIFKHHQFKGSTNKAHCHPFATLFAHLLLLLLLHTGIDAITTIRRRRALGYVTTSAARFGYALDRCVRPRWSRR</sequence>
<dbReference type="VEuPathDB" id="VectorBase:AFAF004827"/>
<keyword evidence="1" id="KW-0472">Membrane</keyword>
<keyword evidence="3" id="KW-1185">Reference proteome</keyword>
<proteinExistence type="predicted"/>
<accession>A0A182Q7X8</accession>
<dbReference type="AlphaFoldDB" id="A0A182Q7X8"/>
<evidence type="ECO:0000256" key="1">
    <source>
        <dbReference type="SAM" id="Phobius"/>
    </source>
</evidence>
<name>A0A182Q7X8_9DIPT</name>